<feature type="region of interest" description="Disordered" evidence="2">
    <location>
        <begin position="45"/>
        <end position="80"/>
    </location>
</feature>
<evidence type="ECO:0000256" key="1">
    <source>
        <dbReference type="ARBA" id="ARBA00022801"/>
    </source>
</evidence>
<protein>
    <submittedName>
        <fullName evidence="3">Uncharacterized protein</fullName>
    </submittedName>
</protein>
<organism evidence="3 4">
    <name type="scientific">Lentzea pudingi</name>
    <dbReference type="NCBI Taxonomy" id="1789439"/>
    <lineage>
        <taxon>Bacteria</taxon>
        <taxon>Bacillati</taxon>
        <taxon>Actinomycetota</taxon>
        <taxon>Actinomycetes</taxon>
        <taxon>Pseudonocardiales</taxon>
        <taxon>Pseudonocardiaceae</taxon>
        <taxon>Lentzea</taxon>
    </lineage>
</organism>
<reference evidence="4" key="1">
    <citation type="journal article" date="2019" name="Int. J. Syst. Evol. Microbiol.">
        <title>The Global Catalogue of Microorganisms (GCM) 10K type strain sequencing project: providing services to taxonomists for standard genome sequencing and annotation.</title>
        <authorList>
            <consortium name="The Broad Institute Genomics Platform"/>
            <consortium name="The Broad Institute Genome Sequencing Center for Infectious Disease"/>
            <person name="Wu L."/>
            <person name="Ma J."/>
        </authorList>
    </citation>
    <scope>NUCLEOTIDE SEQUENCE [LARGE SCALE GENOMIC DNA]</scope>
    <source>
        <strain evidence="4">CGMCC 4.7319</strain>
    </source>
</reference>
<dbReference type="EMBL" id="BMNC01000008">
    <property type="protein sequence ID" value="GGN07370.1"/>
    <property type="molecule type" value="Genomic_DNA"/>
</dbReference>
<dbReference type="InterPro" id="IPR010905">
    <property type="entry name" value="Glyco_hydro_88"/>
</dbReference>
<gene>
    <name evidence="3" type="ORF">GCM10011609_53580</name>
</gene>
<evidence type="ECO:0000313" key="4">
    <source>
        <dbReference type="Proteomes" id="UP000597656"/>
    </source>
</evidence>
<accession>A0ABQ2IGF5</accession>
<dbReference type="Gene3D" id="1.50.10.10">
    <property type="match status" value="1"/>
</dbReference>
<keyword evidence="4" id="KW-1185">Reference proteome</keyword>
<dbReference type="InterPro" id="IPR012341">
    <property type="entry name" value="6hp_glycosidase-like_sf"/>
</dbReference>
<comment type="caution">
    <text evidence="3">The sequence shown here is derived from an EMBL/GenBank/DDBJ whole genome shotgun (WGS) entry which is preliminary data.</text>
</comment>
<evidence type="ECO:0000313" key="3">
    <source>
        <dbReference type="EMBL" id="GGN07370.1"/>
    </source>
</evidence>
<evidence type="ECO:0000256" key="2">
    <source>
        <dbReference type="SAM" id="MobiDB-lite"/>
    </source>
</evidence>
<keyword evidence="1" id="KW-0378">Hydrolase</keyword>
<dbReference type="Proteomes" id="UP000597656">
    <property type="component" value="Unassembled WGS sequence"/>
</dbReference>
<name>A0ABQ2IGF5_9PSEU</name>
<proteinExistence type="predicted"/>
<dbReference type="Pfam" id="PF07470">
    <property type="entry name" value="Glyco_hydro_88"/>
    <property type="match status" value="1"/>
</dbReference>
<sequence>MAARLAWVRRQDGFWNVNFGDPNNCPGPETSGTAFFIHGLAWGQQPSDHQPVRTGDTSNFAVGPPCSPPRTSPSWEVARP</sequence>